<dbReference type="InterPro" id="IPR001245">
    <property type="entry name" value="Ser-Thr/Tyr_kinase_cat_dom"/>
</dbReference>
<dbReference type="PROSITE" id="PS50011">
    <property type="entry name" value="PROTEIN_KINASE_DOM"/>
    <property type="match status" value="1"/>
</dbReference>
<keyword evidence="2" id="KW-0418">Kinase</keyword>
<name>A0A9P6H3C1_9AGAM</name>
<dbReference type="SUPFAM" id="SSF56112">
    <property type="entry name" value="Protein kinase-like (PK-like)"/>
    <property type="match status" value="1"/>
</dbReference>
<dbReference type="Proteomes" id="UP000736335">
    <property type="component" value="Unassembled WGS sequence"/>
</dbReference>
<sequence>MEATSSDLTSHAKVSFSRLLGHLCLLFHPHSRGTLSEECDTFEHATNPPALMGPGSLPPDVDLSSFNDPSTSTKKLVDSVLRLRPSLPVSCGLFRHNDLNITGQHPLDAGGSAKIWLCEENDGKKAVIKSYRYYSSSSRLPAFLRFYQEALYCSYLNSIDDRSFAPFLGIYSSEEHPFALVFETMEHRNLGEYLRNNKEVRRIDSLLQVARGIEVMHRHGIAHGNIKIANILVSGAGCVRIGSLGTACAQSTAPRVDVDRWFPGAAPEITDPQRWGTSEAGASKSSDLFAFGVLAWEAFTGRAPFYDEGVVACVHSMSNDRRPAKPTHPEVSDGVWKLIRGCWKADPAKRKTIDEVVAVLEVESSASQ</sequence>
<organism evidence="2 3">
    <name type="scientific">Thelephora terrestris</name>
    <dbReference type="NCBI Taxonomy" id="56493"/>
    <lineage>
        <taxon>Eukaryota</taxon>
        <taxon>Fungi</taxon>
        <taxon>Dikarya</taxon>
        <taxon>Basidiomycota</taxon>
        <taxon>Agaricomycotina</taxon>
        <taxon>Agaricomycetes</taxon>
        <taxon>Thelephorales</taxon>
        <taxon>Thelephoraceae</taxon>
        <taxon>Thelephora</taxon>
    </lineage>
</organism>
<feature type="domain" description="Protein kinase" evidence="1">
    <location>
        <begin position="101"/>
        <end position="368"/>
    </location>
</feature>
<comment type="caution">
    <text evidence="2">The sequence shown here is derived from an EMBL/GenBank/DDBJ whole genome shotgun (WGS) entry which is preliminary data.</text>
</comment>
<dbReference type="GO" id="GO:0005524">
    <property type="term" value="F:ATP binding"/>
    <property type="evidence" value="ECO:0007669"/>
    <property type="project" value="InterPro"/>
</dbReference>
<dbReference type="PANTHER" id="PTHR44329">
    <property type="entry name" value="SERINE/THREONINE-PROTEIN KINASE TNNI3K-RELATED"/>
    <property type="match status" value="1"/>
</dbReference>
<dbReference type="PRINTS" id="PR00109">
    <property type="entry name" value="TYRKINASE"/>
</dbReference>
<accession>A0A9P6H3C1</accession>
<reference evidence="2" key="1">
    <citation type="journal article" date="2020" name="Nat. Commun.">
        <title>Large-scale genome sequencing of mycorrhizal fungi provides insights into the early evolution of symbiotic traits.</title>
        <authorList>
            <person name="Miyauchi S."/>
            <person name="Kiss E."/>
            <person name="Kuo A."/>
            <person name="Drula E."/>
            <person name="Kohler A."/>
            <person name="Sanchez-Garcia M."/>
            <person name="Morin E."/>
            <person name="Andreopoulos B."/>
            <person name="Barry K.W."/>
            <person name="Bonito G."/>
            <person name="Buee M."/>
            <person name="Carver A."/>
            <person name="Chen C."/>
            <person name="Cichocki N."/>
            <person name="Clum A."/>
            <person name="Culley D."/>
            <person name="Crous P.W."/>
            <person name="Fauchery L."/>
            <person name="Girlanda M."/>
            <person name="Hayes R.D."/>
            <person name="Keri Z."/>
            <person name="LaButti K."/>
            <person name="Lipzen A."/>
            <person name="Lombard V."/>
            <person name="Magnuson J."/>
            <person name="Maillard F."/>
            <person name="Murat C."/>
            <person name="Nolan M."/>
            <person name="Ohm R.A."/>
            <person name="Pangilinan J."/>
            <person name="Pereira M.F."/>
            <person name="Perotto S."/>
            <person name="Peter M."/>
            <person name="Pfister S."/>
            <person name="Riley R."/>
            <person name="Sitrit Y."/>
            <person name="Stielow J.B."/>
            <person name="Szollosi G."/>
            <person name="Zifcakova L."/>
            <person name="Stursova M."/>
            <person name="Spatafora J.W."/>
            <person name="Tedersoo L."/>
            <person name="Vaario L.M."/>
            <person name="Yamada A."/>
            <person name="Yan M."/>
            <person name="Wang P."/>
            <person name="Xu J."/>
            <person name="Bruns T."/>
            <person name="Baldrian P."/>
            <person name="Vilgalys R."/>
            <person name="Dunand C."/>
            <person name="Henrissat B."/>
            <person name="Grigoriev I.V."/>
            <person name="Hibbett D."/>
            <person name="Nagy L.G."/>
            <person name="Martin F.M."/>
        </authorList>
    </citation>
    <scope>NUCLEOTIDE SEQUENCE</scope>
    <source>
        <strain evidence="2">UH-Tt-Lm1</strain>
    </source>
</reference>
<reference evidence="2" key="2">
    <citation type="submission" date="2020-11" db="EMBL/GenBank/DDBJ databases">
        <authorList>
            <consortium name="DOE Joint Genome Institute"/>
            <person name="Kuo A."/>
            <person name="Miyauchi S."/>
            <person name="Kiss E."/>
            <person name="Drula E."/>
            <person name="Kohler A."/>
            <person name="Sanchez-Garcia M."/>
            <person name="Andreopoulos B."/>
            <person name="Barry K.W."/>
            <person name="Bonito G."/>
            <person name="Buee M."/>
            <person name="Carver A."/>
            <person name="Chen C."/>
            <person name="Cichocki N."/>
            <person name="Clum A."/>
            <person name="Culley D."/>
            <person name="Crous P.W."/>
            <person name="Fauchery L."/>
            <person name="Girlanda M."/>
            <person name="Hayes R."/>
            <person name="Keri Z."/>
            <person name="Labutti K."/>
            <person name="Lipzen A."/>
            <person name="Lombard V."/>
            <person name="Magnuson J."/>
            <person name="Maillard F."/>
            <person name="Morin E."/>
            <person name="Murat C."/>
            <person name="Nolan M."/>
            <person name="Ohm R."/>
            <person name="Pangilinan J."/>
            <person name="Pereira M."/>
            <person name="Perotto S."/>
            <person name="Peter M."/>
            <person name="Riley R."/>
            <person name="Sitrit Y."/>
            <person name="Stielow B."/>
            <person name="Szollosi G."/>
            <person name="Zifcakova L."/>
            <person name="Stursova M."/>
            <person name="Spatafora J.W."/>
            <person name="Tedersoo L."/>
            <person name="Vaario L.-M."/>
            <person name="Yamada A."/>
            <person name="Yan M."/>
            <person name="Wang P."/>
            <person name="Xu J."/>
            <person name="Bruns T."/>
            <person name="Baldrian P."/>
            <person name="Vilgalys R."/>
            <person name="Henrissat B."/>
            <person name="Grigoriev I.V."/>
            <person name="Hibbett D."/>
            <person name="Nagy L.G."/>
            <person name="Martin F.M."/>
        </authorList>
    </citation>
    <scope>NUCLEOTIDE SEQUENCE</scope>
    <source>
        <strain evidence="2">UH-Tt-Lm1</strain>
    </source>
</reference>
<dbReference type="Gene3D" id="1.10.510.10">
    <property type="entry name" value="Transferase(Phosphotransferase) domain 1"/>
    <property type="match status" value="1"/>
</dbReference>
<gene>
    <name evidence="2" type="ORF">BJ322DRAFT_1094630</name>
</gene>
<evidence type="ECO:0000259" key="1">
    <source>
        <dbReference type="PROSITE" id="PS50011"/>
    </source>
</evidence>
<dbReference type="Pfam" id="PF07714">
    <property type="entry name" value="PK_Tyr_Ser-Thr"/>
    <property type="match status" value="1"/>
</dbReference>
<dbReference type="OrthoDB" id="2318453at2759"/>
<evidence type="ECO:0000313" key="2">
    <source>
        <dbReference type="EMBL" id="KAF9778053.1"/>
    </source>
</evidence>
<dbReference type="EMBL" id="WIUZ02000025">
    <property type="protein sequence ID" value="KAF9778053.1"/>
    <property type="molecule type" value="Genomic_DNA"/>
</dbReference>
<keyword evidence="3" id="KW-1185">Reference proteome</keyword>
<dbReference type="InterPro" id="IPR011009">
    <property type="entry name" value="Kinase-like_dom_sf"/>
</dbReference>
<dbReference type="AlphaFoldDB" id="A0A9P6H3C1"/>
<protein>
    <submittedName>
        <fullName evidence="2">Kinase-like domain-containing protein</fullName>
    </submittedName>
</protein>
<keyword evidence="2" id="KW-0808">Transferase</keyword>
<dbReference type="InterPro" id="IPR000719">
    <property type="entry name" value="Prot_kinase_dom"/>
</dbReference>
<proteinExistence type="predicted"/>
<dbReference type="InterPro" id="IPR051681">
    <property type="entry name" value="Ser/Thr_Kinases-Pseudokinases"/>
</dbReference>
<dbReference type="GO" id="GO:0004674">
    <property type="term" value="F:protein serine/threonine kinase activity"/>
    <property type="evidence" value="ECO:0007669"/>
    <property type="project" value="TreeGrafter"/>
</dbReference>
<evidence type="ECO:0000313" key="3">
    <source>
        <dbReference type="Proteomes" id="UP000736335"/>
    </source>
</evidence>